<evidence type="ECO:0000256" key="1">
    <source>
        <dbReference type="SAM" id="MobiDB-lite"/>
    </source>
</evidence>
<name>A0A9P1GY66_9PEZI</name>
<reference evidence="2" key="1">
    <citation type="submission" date="2022-11" db="EMBL/GenBank/DDBJ databases">
        <authorList>
            <person name="Scott C."/>
            <person name="Bruce N."/>
        </authorList>
    </citation>
    <scope>NUCLEOTIDE SEQUENCE</scope>
</reference>
<feature type="region of interest" description="Disordered" evidence="1">
    <location>
        <begin position="119"/>
        <end position="146"/>
    </location>
</feature>
<organism evidence="2 3">
    <name type="scientific">Parascedosporium putredinis</name>
    <dbReference type="NCBI Taxonomy" id="1442378"/>
    <lineage>
        <taxon>Eukaryota</taxon>
        <taxon>Fungi</taxon>
        <taxon>Dikarya</taxon>
        <taxon>Ascomycota</taxon>
        <taxon>Pezizomycotina</taxon>
        <taxon>Sordariomycetes</taxon>
        <taxon>Hypocreomycetidae</taxon>
        <taxon>Microascales</taxon>
        <taxon>Microascaceae</taxon>
        <taxon>Parascedosporium</taxon>
    </lineage>
</organism>
<proteinExistence type="predicted"/>
<accession>A0A9P1GY66</accession>
<feature type="compositionally biased region" description="Pro residues" evidence="1">
    <location>
        <begin position="84"/>
        <end position="93"/>
    </location>
</feature>
<keyword evidence="3" id="KW-1185">Reference proteome</keyword>
<gene>
    <name evidence="2" type="ORF">PPNO1_LOCUS2251</name>
</gene>
<sequence length="146" mass="15700">MAGPQAKSFQTIDAAEVVAMLSPADLRLVVSVFFHLPSAVSVDWASVAQAAGIEDLSDAQYHYHQLGAEHAPRTTSTLRQPVPQQCPKPPQYPEPRRYGVCSGYGVSLRYTESSGYAASPRYTVSSGYAEPPRYTVPPPLPPPPGS</sequence>
<dbReference type="AlphaFoldDB" id="A0A9P1GY66"/>
<protein>
    <submittedName>
        <fullName evidence="2">Uncharacterized protein</fullName>
    </submittedName>
</protein>
<dbReference type="EMBL" id="CALLCH030000005">
    <property type="protein sequence ID" value="CAI4212494.1"/>
    <property type="molecule type" value="Genomic_DNA"/>
</dbReference>
<feature type="compositionally biased region" description="Pro residues" evidence="1">
    <location>
        <begin position="134"/>
        <end position="146"/>
    </location>
</feature>
<feature type="region of interest" description="Disordered" evidence="1">
    <location>
        <begin position="67"/>
        <end position="97"/>
    </location>
</feature>
<evidence type="ECO:0000313" key="2">
    <source>
        <dbReference type="EMBL" id="CAI4212494.1"/>
    </source>
</evidence>
<comment type="caution">
    <text evidence="2">The sequence shown here is derived from an EMBL/GenBank/DDBJ whole genome shotgun (WGS) entry which is preliminary data.</text>
</comment>
<evidence type="ECO:0000313" key="3">
    <source>
        <dbReference type="Proteomes" id="UP000838763"/>
    </source>
</evidence>
<dbReference type="Proteomes" id="UP000838763">
    <property type="component" value="Unassembled WGS sequence"/>
</dbReference>